<dbReference type="GO" id="GO:0070579">
    <property type="term" value="F:DNA 5-methylcytosine dioxygenase activity"/>
    <property type="evidence" value="ECO:0007669"/>
    <property type="project" value="UniProtKB-UniRule"/>
</dbReference>
<dbReference type="GO" id="GO:0008270">
    <property type="term" value="F:zinc ion binding"/>
    <property type="evidence" value="ECO:0007669"/>
    <property type="project" value="UniProtKB-UniRule"/>
</dbReference>
<feature type="compositionally biased region" description="Low complexity" evidence="12">
    <location>
        <begin position="1655"/>
        <end position="1669"/>
    </location>
</feature>
<accession>A0A2C9JBM9</accession>
<dbReference type="GO" id="GO:0045944">
    <property type="term" value="P:positive regulation of transcription by RNA polymerase II"/>
    <property type="evidence" value="ECO:0007669"/>
    <property type="project" value="TreeGrafter"/>
</dbReference>
<comment type="similarity">
    <text evidence="2 11">Belongs to the TET family.</text>
</comment>
<dbReference type="OrthoDB" id="8854879at2759"/>
<keyword evidence="3" id="KW-0158">Chromosome</keyword>
<feature type="compositionally biased region" description="Basic and acidic residues" evidence="12">
    <location>
        <begin position="520"/>
        <end position="536"/>
    </location>
</feature>
<evidence type="ECO:0000259" key="13">
    <source>
        <dbReference type="SMART" id="SM01333"/>
    </source>
</evidence>
<dbReference type="VEuPathDB" id="VectorBase:BGLAX_051690"/>
<feature type="region of interest" description="Disordered" evidence="12">
    <location>
        <begin position="1576"/>
        <end position="1598"/>
    </location>
</feature>
<evidence type="ECO:0000256" key="3">
    <source>
        <dbReference type="ARBA" id="ARBA00022454"/>
    </source>
</evidence>
<reference evidence="14" key="1">
    <citation type="submission" date="2020-05" db="UniProtKB">
        <authorList>
            <consortium name="EnsemblMetazoa"/>
        </authorList>
    </citation>
    <scope>IDENTIFICATION</scope>
    <source>
        <strain evidence="14">BB02</strain>
    </source>
</reference>
<keyword evidence="4 11" id="KW-0479">Metal-binding</keyword>
<comment type="subcellular location">
    <subcellularLocation>
        <location evidence="1">Chromosome</location>
    </subcellularLocation>
</comment>
<comment type="function">
    <text evidence="11">Dioxygenase that catalyzes the conversion of the modified genomic base 5-methylcytosine (5mC) into 5-hydroxymethylcytosine (5hmC) and plays a key role in epigenetic chromatin reprogramming during embryonic development.</text>
</comment>
<dbReference type="VEuPathDB" id="VectorBase:BGLB000128"/>
<dbReference type="EC" id="1.14.11.80" evidence="11"/>
<evidence type="ECO:0000313" key="14">
    <source>
        <dbReference type="EnsemblMetazoa" id="BGLB000128-PB"/>
    </source>
</evidence>
<keyword evidence="5 11" id="KW-0862">Zinc</keyword>
<evidence type="ECO:0000256" key="9">
    <source>
        <dbReference type="ARBA" id="ARBA00047840"/>
    </source>
</evidence>
<feature type="compositionally biased region" description="Polar residues" evidence="12">
    <location>
        <begin position="581"/>
        <end position="608"/>
    </location>
</feature>
<feature type="region of interest" description="Disordered" evidence="12">
    <location>
        <begin position="491"/>
        <end position="631"/>
    </location>
</feature>
<feature type="compositionally biased region" description="Polar residues" evidence="12">
    <location>
        <begin position="28"/>
        <end position="47"/>
    </location>
</feature>
<feature type="compositionally biased region" description="Polar residues" evidence="12">
    <location>
        <begin position="332"/>
        <end position="341"/>
    </location>
</feature>
<feature type="compositionally biased region" description="Polar residues" evidence="12">
    <location>
        <begin position="1670"/>
        <end position="1687"/>
    </location>
</feature>
<dbReference type="GO" id="GO:0005634">
    <property type="term" value="C:nucleus"/>
    <property type="evidence" value="ECO:0007669"/>
    <property type="project" value="UniProtKB-UniRule"/>
</dbReference>
<evidence type="ECO:0000256" key="12">
    <source>
        <dbReference type="SAM" id="MobiDB-lite"/>
    </source>
</evidence>
<dbReference type="Proteomes" id="UP000076420">
    <property type="component" value="Unassembled WGS sequence"/>
</dbReference>
<sequence length="2317" mass="258532">MIMDNNKQDNNESNRVSSTHKTLLPPFSSLTATRSKLNPSQAYSIPRSSKDEVHQSLVHLDVYPGEHHPQHQPSKDNWYNNDSDSFRALGFTYNQQLVQPPISSMSIFGQQPPQYTHSSLQFPTDSLPQIPLCQVESLLSAAEQKPLASNQSQTYDSRTSPWENMFNGSGAYPLSGHLPSYPDFSSFSLKGSDGLTEVTEALPSSTESVPSGFYSTSSSMPPPYHFFSHQTTSNSINPPAPTNHAGIRGFDQFPQGYLSEAKPHQTTNSSLHFQPWLDSSGPTNNSLDVSVSEAFTINKSSLETFTGQPKRKKARQRKKKTAKLDLKPVDGTSDNDPVSPGQCLSPTFIASLSSKRAVEPMAEFVSPYVNSSFQPSHHVDLNHVQLQVPEGVGNNPPQNYSLLQSHMTCPPTSAIISLPSNVKSFPSDDKKNVCKSLSIDVCQESRSPSPYQLSPGFLASLSSKRVGMKTEKNPSNCQMVQAKNTRPLHTIHLSPKKLHKTPEAEKMSRSSSPAHITHVFHADLSSKKDQKQEQKYTQRNPYSQLDMFSDTSLTIANKSPPDDGQFSKFQYPTPPIDYDYNKQQSPSLHLSPSNNILVQGLTPPSENGTPPLPTPPSSAELKQPSPQEVTLSKEEQTFRILEIIAREREKAVITSVAAHEPKKRKKKRKATNNMTVSEMDASAMLSEPDQPFPEFSTQSNGNSITMSESRSACYQDVNVSHQPFDMHFGSTNPGCLTSAVTKPHDIDQIPFVNSNCDNHYNSSQSLRLDKRPESHFHHVISTTGTADVFAISLDQHLNSQKKDPYAFDETDAGLLGRKVSHSQRLELTTRDKFKVDLAAAEFSEKFSKNVGNSLSVSDNFYNSKFANLYPHKHPPLYHNDSVCYPNKGTEADQRSTYYSEDNVKAQGNIRIKSEPFEHASYGHQMTSDHNQNAPINVTAKNHSMLSPHTKESQHNIETVRKAMSPIYIKQEPSNNIPNHSILVEDHLNNQKCNQSNPCHVKVKMESKKKRGRLPTTTASTELSGDVKPNMSYCKAADRKPHASAANIQYRVNGLDIKPDDLRLDQELVDRLTNNLMEVADCTCLSPDHIPTEAIEGPYYTQLGAARDIPAVRKMMEQRTGVMGSALRIEKVIFTGKEGKSKEGCPVAKWIIRRSGPEEKYLCVVRQRPGHFCDTAVIIVVIVAWEGVMAQQADSLYNFLITTLPKSGIETDRRCGLNEKKTCACQGVDLLRRGASFSFGCSWSMYYNGCKFARSQSARKFKLKDLEMEEDLGEKLERLATDISPLYSRLAPDAYRNQIQFEKQAGECRLGTAAGRPFSGVTAVVDFCCHSHRDCHNMNNGCTVVVNLTKHRGFEKPEDEQYHVLPLYILDQTDEIGSMEGQMDKIRKGSLEVLSRYMTQVRTRSTPYRPCKRNRTTPKKQGCQKSPKKPKFGRAMSYPPVNCQVLESPVSEGSFDGFISQPSPVDDVKTRFSNSSVAPGVGLDVIQQENMTYTDLMSQQGKPGFGDLYTKFWDYFYTHGVFPPRKWTTENQDCVKPQKHYKSFTNTIVQPPIADQIFLHQQQQKQSHLNFIHDTQELQQSRQQSCEGQSQQQHNHPIRQQLSEQGSRNISEQQNIVTPSLNQAQLNTRQQSSNHMTTLESAAASPRQQPNQWTGSQASVQRPSQSPQQSNLIPSQSILHSTQSNSIDHPNAPSHPQDVDKQLSHLGKHAGRSEVCTDPSVHSLHMSPITNQRHPPPPYTDNATKVQIPSFQNSNQLTPLYETSRTQHPHFINNSKQFESPSHLTNGEYTNSKTLNPDLTKLNSCLSQSNQMSNYTKTLPKFTESVSALDRGNSINGYSDGDYGRYQLTSSQSKSNENLLTTSLQESCFRQSSVELHKGEITPVIHSSKTSAVSAPYDLPANVLSTLMSTNCDLTSLTSAMNVQDNSESVHPHPGEKVKIHKSEGFVVPTLGQGPREPPYQVIDSTIMSIATDDNKEVFEDPAMGGVAIALCHGAVLFEVAKRELHATTALKEPNRYQPKRISLVFYQHKNLNLSRHGLEEYEKKMEERKSLAEQARLIEDMEANGFLKGELTELAAFPNLTKGTFGKVFDFLETKKTVFPLHFPRYLDNSTLEHITPVMFACMSIAFPKYMKAAFPSASNLPRLMNGYSPVKVSSSLSDKRGSVPKDQVKLEDIQVKHKEVGKSWSPLVPTVTTMTTASVIARWVHEDTNVTGPYNQWIQMSIDAGDLDNLEDENEAYLKEKMFESLSQLDSQVYGPDTKVAAPTHVVGQGYCPDTERKSSSPHDIGPIGDGFFKMNESNNIKLCEERMNPALCSSC</sequence>
<feature type="domain" description="Methylcytosine dioxygenase TET1-3 oxygenase" evidence="13">
    <location>
        <begin position="1241"/>
        <end position="2029"/>
    </location>
</feature>
<keyword evidence="7 11" id="KW-0560">Oxidoreductase</keyword>
<keyword evidence="8 11" id="KW-0408">Iron</keyword>
<dbReference type="EnsemblMetazoa" id="BGLB000128-RC">
    <property type="protein sequence ID" value="BGLB000128-PC"/>
    <property type="gene ID" value="BGLB000128"/>
</dbReference>
<feature type="compositionally biased region" description="Low complexity" evidence="12">
    <location>
        <begin position="1578"/>
        <end position="1592"/>
    </location>
</feature>
<dbReference type="PANTHER" id="PTHR23358">
    <property type="entry name" value="METHYLCYTOSINE DIOXYGENASE TET"/>
    <property type="match status" value="1"/>
</dbReference>
<feature type="region of interest" description="Disordered" evidence="12">
    <location>
        <begin position="1403"/>
        <end position="1430"/>
    </location>
</feature>
<comment type="cofactor">
    <cofactor evidence="11">
        <name>Fe(2+)</name>
        <dbReference type="ChEBI" id="CHEBI:29033"/>
    </cofactor>
    <text evidence="11">Binds 1 Fe(2+) ion per subunit.</text>
</comment>
<feature type="region of interest" description="Disordered" evidence="12">
    <location>
        <begin position="1"/>
        <end position="51"/>
    </location>
</feature>
<feature type="region of interest" description="Disordered" evidence="12">
    <location>
        <begin position="1625"/>
        <end position="1744"/>
    </location>
</feature>
<feature type="compositionally biased region" description="Basic and acidic residues" evidence="12">
    <location>
        <begin position="1"/>
        <end position="12"/>
    </location>
</feature>
<evidence type="ECO:0000256" key="5">
    <source>
        <dbReference type="ARBA" id="ARBA00022833"/>
    </source>
</evidence>
<feature type="compositionally biased region" description="Polar residues" evidence="12">
    <location>
        <begin position="1625"/>
        <end position="1654"/>
    </location>
</feature>
<dbReference type="InterPro" id="IPR040175">
    <property type="entry name" value="TET1/2/3"/>
</dbReference>
<evidence type="ECO:0000256" key="2">
    <source>
        <dbReference type="ARBA" id="ARBA00007502"/>
    </source>
</evidence>
<keyword evidence="6 11" id="KW-0223">Dioxygenase</keyword>
<dbReference type="EnsemblMetazoa" id="BGLB000128-RB">
    <property type="protein sequence ID" value="BGLB000128-PB"/>
    <property type="gene ID" value="BGLB000128"/>
</dbReference>
<evidence type="ECO:0000256" key="11">
    <source>
        <dbReference type="RuleBase" id="RU367064"/>
    </source>
</evidence>
<dbReference type="KEGG" id="bgt:106065605"/>
<dbReference type="SMART" id="SM01333">
    <property type="entry name" value="Tet_JBP"/>
    <property type="match status" value="1"/>
</dbReference>
<protein>
    <recommendedName>
        <fullName evidence="11">Methylcytosine dioxygenase TET</fullName>
        <ecNumber evidence="11">1.14.11.80</ecNumber>
    </recommendedName>
</protein>
<comment type="catalytic activity">
    <reaction evidence="9 11">
        <text>a 5-formyl-2'-deoxycytidine in DNA + 2-oxoglutarate + O2 = a 5-carboxyl-2'-deoxycytidine in DNA + succinate + CO2 + H(+)</text>
        <dbReference type="Rhea" id="RHEA:53832"/>
        <dbReference type="Rhea" id="RHEA-COMP:13656"/>
        <dbReference type="Rhea" id="RHEA-COMP:13657"/>
        <dbReference type="ChEBI" id="CHEBI:15378"/>
        <dbReference type="ChEBI" id="CHEBI:15379"/>
        <dbReference type="ChEBI" id="CHEBI:16526"/>
        <dbReference type="ChEBI" id="CHEBI:16810"/>
        <dbReference type="ChEBI" id="CHEBI:30031"/>
        <dbReference type="ChEBI" id="CHEBI:137731"/>
        <dbReference type="ChEBI" id="CHEBI:137732"/>
        <dbReference type="EC" id="1.14.11.80"/>
    </reaction>
</comment>
<dbReference type="InterPro" id="IPR024779">
    <property type="entry name" value="2OGFeDO_JBP1/TET_oxygenase_dom"/>
</dbReference>
<dbReference type="GO" id="GO:0005694">
    <property type="term" value="C:chromosome"/>
    <property type="evidence" value="ECO:0007669"/>
    <property type="project" value="UniProtKB-SubCell"/>
</dbReference>
<comment type="catalytic activity">
    <reaction evidence="11">
        <text>a 5-methyl-2'-deoxycytidine in DNA + 2-oxoglutarate + O2 = a 5-hydroxymethyl-2'-deoxycytidine in DNA + succinate + CO2</text>
        <dbReference type="Rhea" id="RHEA:52636"/>
        <dbReference type="Rhea" id="RHEA-COMP:11370"/>
        <dbReference type="Rhea" id="RHEA-COMP:13315"/>
        <dbReference type="ChEBI" id="CHEBI:15379"/>
        <dbReference type="ChEBI" id="CHEBI:16526"/>
        <dbReference type="ChEBI" id="CHEBI:16810"/>
        <dbReference type="ChEBI" id="CHEBI:30031"/>
        <dbReference type="ChEBI" id="CHEBI:85454"/>
        <dbReference type="ChEBI" id="CHEBI:136731"/>
        <dbReference type="EC" id="1.14.11.80"/>
    </reaction>
</comment>
<feature type="compositionally biased region" description="Basic residues" evidence="12">
    <location>
        <begin position="309"/>
        <end position="321"/>
    </location>
</feature>
<evidence type="ECO:0000313" key="15">
    <source>
        <dbReference type="Proteomes" id="UP000076420"/>
    </source>
</evidence>
<dbReference type="GO" id="GO:0141166">
    <property type="term" value="P:chromosomal 5-methylcytosine DNA demethylation pathway"/>
    <property type="evidence" value="ECO:0007669"/>
    <property type="project" value="UniProtKB-UniRule"/>
</dbReference>
<dbReference type="InterPro" id="IPR046942">
    <property type="entry name" value="TET_oxygenase"/>
</dbReference>
<dbReference type="Pfam" id="PF12851">
    <property type="entry name" value="Tet_JBP"/>
    <property type="match status" value="1"/>
</dbReference>
<dbReference type="GO" id="GO:0040029">
    <property type="term" value="P:epigenetic regulation of gene expression"/>
    <property type="evidence" value="ECO:0007669"/>
    <property type="project" value="InterPro"/>
</dbReference>
<gene>
    <name evidence="14" type="primary">106065605</name>
</gene>
<dbReference type="PANTHER" id="PTHR23358:SF6">
    <property type="entry name" value="METHYLCYTOSINE DIOXYGENASE TET"/>
    <property type="match status" value="1"/>
</dbReference>
<dbReference type="STRING" id="6526.A0A2C9JBM9"/>
<evidence type="ECO:0000256" key="6">
    <source>
        <dbReference type="ARBA" id="ARBA00022964"/>
    </source>
</evidence>
<organism evidence="14 15">
    <name type="scientific">Biomphalaria glabrata</name>
    <name type="common">Bloodfluke planorb</name>
    <name type="synonym">Freshwater snail</name>
    <dbReference type="NCBI Taxonomy" id="6526"/>
    <lineage>
        <taxon>Eukaryota</taxon>
        <taxon>Metazoa</taxon>
        <taxon>Spiralia</taxon>
        <taxon>Lophotrochozoa</taxon>
        <taxon>Mollusca</taxon>
        <taxon>Gastropoda</taxon>
        <taxon>Heterobranchia</taxon>
        <taxon>Euthyneura</taxon>
        <taxon>Panpulmonata</taxon>
        <taxon>Hygrophila</taxon>
        <taxon>Lymnaeoidea</taxon>
        <taxon>Planorbidae</taxon>
        <taxon>Biomphalaria</taxon>
    </lineage>
</organism>
<evidence type="ECO:0000256" key="7">
    <source>
        <dbReference type="ARBA" id="ARBA00023002"/>
    </source>
</evidence>
<proteinExistence type="inferred from homology"/>
<comment type="catalytic activity">
    <reaction evidence="10 11">
        <text>a 5-hydroxymethyl-2'-deoxycytidine in DNA + 2-oxoglutarate + O2 = a 5-formyl-2'-deoxycytidine in DNA + succinate + CO2 + H2O</text>
        <dbReference type="Rhea" id="RHEA:53828"/>
        <dbReference type="Rhea" id="RHEA-COMP:13315"/>
        <dbReference type="Rhea" id="RHEA-COMP:13656"/>
        <dbReference type="ChEBI" id="CHEBI:15377"/>
        <dbReference type="ChEBI" id="CHEBI:15379"/>
        <dbReference type="ChEBI" id="CHEBI:16526"/>
        <dbReference type="ChEBI" id="CHEBI:16810"/>
        <dbReference type="ChEBI" id="CHEBI:30031"/>
        <dbReference type="ChEBI" id="CHEBI:136731"/>
        <dbReference type="ChEBI" id="CHEBI:137731"/>
        <dbReference type="EC" id="1.14.11.80"/>
    </reaction>
</comment>
<evidence type="ECO:0000256" key="10">
    <source>
        <dbReference type="ARBA" id="ARBA00049431"/>
    </source>
</evidence>
<comment type="cofactor">
    <cofactor evidence="11">
        <name>Zn(2+)</name>
        <dbReference type="ChEBI" id="CHEBI:29105"/>
    </cofactor>
    <text evidence="11">The zinc ions have a structural role.</text>
</comment>
<evidence type="ECO:0000256" key="8">
    <source>
        <dbReference type="ARBA" id="ARBA00023004"/>
    </source>
</evidence>
<evidence type="ECO:0000256" key="1">
    <source>
        <dbReference type="ARBA" id="ARBA00004286"/>
    </source>
</evidence>
<name>A0A2C9JBM9_BIOGL</name>
<feature type="region of interest" description="Disordered" evidence="12">
    <location>
        <begin position="305"/>
        <end position="341"/>
    </location>
</feature>
<evidence type="ECO:0000256" key="4">
    <source>
        <dbReference type="ARBA" id="ARBA00022723"/>
    </source>
</evidence>